<proteinExistence type="predicted"/>
<evidence type="ECO:0000256" key="1">
    <source>
        <dbReference type="SAM" id="MobiDB-lite"/>
    </source>
</evidence>
<reference evidence="2 3" key="1">
    <citation type="journal article" date="2016" name="Mol. Biol. Evol.">
        <title>Comparative Genomics of Early-Diverging Mushroom-Forming Fungi Provides Insights into the Origins of Lignocellulose Decay Capabilities.</title>
        <authorList>
            <person name="Nagy L.G."/>
            <person name="Riley R."/>
            <person name="Tritt A."/>
            <person name="Adam C."/>
            <person name="Daum C."/>
            <person name="Floudas D."/>
            <person name="Sun H."/>
            <person name="Yadav J.S."/>
            <person name="Pangilinan J."/>
            <person name="Larsson K.H."/>
            <person name="Matsuura K."/>
            <person name="Barry K."/>
            <person name="Labutti K."/>
            <person name="Kuo R."/>
            <person name="Ohm R.A."/>
            <person name="Bhattacharya S.S."/>
            <person name="Shirouzu T."/>
            <person name="Yoshinaga Y."/>
            <person name="Martin F.M."/>
            <person name="Grigoriev I.V."/>
            <person name="Hibbett D.S."/>
        </authorList>
    </citation>
    <scope>NUCLEOTIDE SEQUENCE [LARGE SCALE GENOMIC DNA]</scope>
    <source>
        <strain evidence="2 3">CBS 109695</strain>
    </source>
</reference>
<dbReference type="EMBL" id="KV417559">
    <property type="protein sequence ID" value="KZP19890.1"/>
    <property type="molecule type" value="Genomic_DNA"/>
</dbReference>
<accession>A0A166IJF2</accession>
<protein>
    <submittedName>
        <fullName evidence="2">Uncharacterized protein</fullName>
    </submittedName>
</protein>
<feature type="region of interest" description="Disordered" evidence="1">
    <location>
        <begin position="245"/>
        <end position="289"/>
    </location>
</feature>
<feature type="compositionally biased region" description="Basic and acidic residues" evidence="1">
    <location>
        <begin position="195"/>
        <end position="207"/>
    </location>
</feature>
<evidence type="ECO:0000313" key="2">
    <source>
        <dbReference type="EMBL" id="KZP19890.1"/>
    </source>
</evidence>
<dbReference type="Proteomes" id="UP000076532">
    <property type="component" value="Unassembled WGS sequence"/>
</dbReference>
<organism evidence="2 3">
    <name type="scientific">Athelia psychrophila</name>
    <dbReference type="NCBI Taxonomy" id="1759441"/>
    <lineage>
        <taxon>Eukaryota</taxon>
        <taxon>Fungi</taxon>
        <taxon>Dikarya</taxon>
        <taxon>Basidiomycota</taxon>
        <taxon>Agaricomycotina</taxon>
        <taxon>Agaricomycetes</taxon>
        <taxon>Agaricomycetidae</taxon>
        <taxon>Atheliales</taxon>
        <taxon>Atheliaceae</taxon>
        <taxon>Athelia</taxon>
    </lineage>
</organism>
<feature type="compositionally biased region" description="Polar residues" evidence="1">
    <location>
        <begin position="16"/>
        <end position="33"/>
    </location>
</feature>
<keyword evidence="3" id="KW-1185">Reference proteome</keyword>
<sequence>MPTSHTPKQPFKGPISHSQPSIPSFAAQSSTVAQALLRSRQPAPARPHPRLSQTAFPFARFAHRPTRALAGWHTTARRVVPAAARPQTSANGLQSCPVSTPPHAHHPGVHYDSFSMSFGIPGTKRAGAAPAFHGQRSARSRRFTPTSTPSPSNAACVPAPPASSPATAAPQPNVHEHPRALKTCEGPRSTFSSLPERDTAAHAEEHALSSPSRPCRAHIVSNCCRSSTSHGPAHARSQDVRVISNRGAPPFPARSSIPPPQHFASHNARPPHLPGPPTATNGLKHERRSSKTHTFNFGPAYAISPAHNHHQTFPSPRALPELAGNASVVDDLLPFTAALSFVIRIRVIIQRDQISHHAHTPRRPAAALRHPVKMPLPMVLGSMRAPAARRFRVDRARFRAKPVGDHAARTAMSIANLCYRAFPSHSPVPCPCALARIPITRELLSAIEAGEFPQTPTVVERLFPPVVNQAQYVQLCMKQLDQRRTVLECFEAFKAFLRP</sequence>
<feature type="region of interest" description="Disordered" evidence="1">
    <location>
        <begin position="127"/>
        <end position="212"/>
    </location>
</feature>
<evidence type="ECO:0000313" key="3">
    <source>
        <dbReference type="Proteomes" id="UP000076532"/>
    </source>
</evidence>
<feature type="compositionally biased region" description="Pro residues" evidence="1">
    <location>
        <begin position="249"/>
        <end position="261"/>
    </location>
</feature>
<gene>
    <name evidence="2" type="ORF">FIBSPDRAFT_892282</name>
</gene>
<dbReference type="AlphaFoldDB" id="A0A166IJF2"/>
<feature type="region of interest" description="Disordered" evidence="1">
    <location>
        <begin position="1"/>
        <end position="51"/>
    </location>
</feature>
<name>A0A166IJF2_9AGAM</name>